<dbReference type="SUPFAM" id="SSF51735">
    <property type="entry name" value="NAD(P)-binding Rossmann-fold domains"/>
    <property type="match status" value="1"/>
</dbReference>
<dbReference type="Pfam" id="PF01370">
    <property type="entry name" value="Epimerase"/>
    <property type="match status" value="1"/>
</dbReference>
<evidence type="ECO:0000313" key="4">
    <source>
        <dbReference type="Proteomes" id="UP000179243"/>
    </source>
</evidence>
<name>A0A1F7FCR9_UNCRA</name>
<reference evidence="3 4" key="1">
    <citation type="journal article" date="2016" name="Nat. Commun.">
        <title>Thousands of microbial genomes shed light on interconnected biogeochemical processes in an aquifer system.</title>
        <authorList>
            <person name="Anantharaman K."/>
            <person name="Brown C.T."/>
            <person name="Hug L.A."/>
            <person name="Sharon I."/>
            <person name="Castelle C.J."/>
            <person name="Probst A.J."/>
            <person name="Thomas B.C."/>
            <person name="Singh A."/>
            <person name="Wilkins M.J."/>
            <person name="Karaoz U."/>
            <person name="Brodie E.L."/>
            <person name="Williams K.H."/>
            <person name="Hubbard S.S."/>
            <person name="Banfield J.F."/>
        </authorList>
    </citation>
    <scope>NUCLEOTIDE SEQUENCE [LARGE SCALE GENOMIC DNA]</scope>
</reference>
<dbReference type="InterPro" id="IPR001509">
    <property type="entry name" value="Epimerase_deHydtase"/>
</dbReference>
<accession>A0A1F7FCR9</accession>
<proteinExistence type="inferred from homology"/>
<dbReference type="EMBL" id="MFYX01000071">
    <property type="protein sequence ID" value="OGK04479.1"/>
    <property type="molecule type" value="Genomic_DNA"/>
</dbReference>
<sequence length="305" mass="34201">MNILVTGATGKFGPLLVNRLVQERHQVRVLVHATPIHIAGVEQMTGDMTNPAEIKKACEGVDCICHLATVKGNKEKFLQVNVGGFYHVLEAARASDRLPQVILLSGDNVVPIYDYEHPALFDETTPYLFVDDEYGLSKILEETVALQYARKFRMPITVLRGSWIMEGMRATQLCHPRLGGWKRYLSDDLRKKLDAGENFYVVPLDMHGKPLKRHVVDPRDLAAAFVWALKNASTYGEIFHIAGPNAFDYQELAEYMTKKEPASIHGVATPDAFSFEISLAKARNLGFSPRHTIYNTVEWAFSGNL</sequence>
<dbReference type="Gene3D" id="3.40.50.720">
    <property type="entry name" value="NAD(P)-binding Rossmann-like Domain"/>
    <property type="match status" value="1"/>
</dbReference>
<comment type="similarity">
    <text evidence="1">Belongs to the NAD(P)-dependent epimerase/dehydratase family.</text>
</comment>
<dbReference type="Proteomes" id="UP000179243">
    <property type="component" value="Unassembled WGS sequence"/>
</dbReference>
<feature type="domain" description="NAD-dependent epimerase/dehydratase" evidence="2">
    <location>
        <begin position="3"/>
        <end position="241"/>
    </location>
</feature>
<dbReference type="AlphaFoldDB" id="A0A1F7FCR9"/>
<evidence type="ECO:0000259" key="2">
    <source>
        <dbReference type="Pfam" id="PF01370"/>
    </source>
</evidence>
<organism evidence="3 4">
    <name type="scientific">Candidatus Raymondbacteria bacterium RIFOXYD12_FULL_49_13</name>
    <dbReference type="NCBI Taxonomy" id="1817890"/>
    <lineage>
        <taxon>Bacteria</taxon>
        <taxon>Raymondiibacteriota</taxon>
    </lineage>
</organism>
<gene>
    <name evidence="3" type="ORF">A2519_08160</name>
</gene>
<dbReference type="InterPro" id="IPR036291">
    <property type="entry name" value="NAD(P)-bd_dom_sf"/>
</dbReference>
<comment type="caution">
    <text evidence="3">The sequence shown here is derived from an EMBL/GenBank/DDBJ whole genome shotgun (WGS) entry which is preliminary data.</text>
</comment>
<evidence type="ECO:0000313" key="3">
    <source>
        <dbReference type="EMBL" id="OGK04479.1"/>
    </source>
</evidence>
<protein>
    <recommendedName>
        <fullName evidence="2">NAD-dependent epimerase/dehydratase domain-containing protein</fullName>
    </recommendedName>
</protein>
<evidence type="ECO:0000256" key="1">
    <source>
        <dbReference type="ARBA" id="ARBA00007637"/>
    </source>
</evidence>
<dbReference type="PANTHER" id="PTHR43000">
    <property type="entry name" value="DTDP-D-GLUCOSE 4,6-DEHYDRATASE-RELATED"/>
    <property type="match status" value="1"/>
</dbReference>